<dbReference type="STRING" id="341036.SAMN05660649_04667"/>
<keyword evidence="3" id="KW-0560">Oxidoreductase</keyword>
<organism evidence="7 8">
    <name type="scientific">Desulfotruncus arcticus DSM 17038</name>
    <dbReference type="NCBI Taxonomy" id="1121424"/>
    <lineage>
        <taxon>Bacteria</taxon>
        <taxon>Bacillati</taxon>
        <taxon>Bacillota</taxon>
        <taxon>Clostridia</taxon>
        <taxon>Eubacteriales</taxon>
        <taxon>Desulfallaceae</taxon>
        <taxon>Desulfotruncus</taxon>
    </lineage>
</organism>
<dbReference type="AlphaFoldDB" id="A0A1I2YXE5"/>
<evidence type="ECO:0000256" key="3">
    <source>
        <dbReference type="ARBA" id="ARBA00023002"/>
    </source>
</evidence>
<sequence length="244" mass="26815">MRVRTGIIGLQHISPRPGTDGALALAMANVIISENLVEHAFITEHVLGYDEFALSVREFKPAQAAAICGINAPEIENLARRYAKHGPSAILFGYGMQRYANSGRTVRCIDALAAITGNIGMPGGGANYVQRHWKQFLADLSGREYAQAKRLFPWPALARQIMEAQDPPVRSIVVTRSNPLNQLPNINLARQAFKATDFVVVIDFFMTDTAAEADLVLPCTTFLEDEDIVISSWNNYANLYSGGY</sequence>
<evidence type="ECO:0000256" key="5">
    <source>
        <dbReference type="ARBA" id="ARBA00023014"/>
    </source>
</evidence>
<keyword evidence="5" id="KW-0411">Iron-sulfur</keyword>
<dbReference type="Pfam" id="PF00384">
    <property type="entry name" value="Molybdopterin"/>
    <property type="match status" value="1"/>
</dbReference>
<dbReference type="SUPFAM" id="SSF53706">
    <property type="entry name" value="Formate dehydrogenase/DMSO reductase, domains 1-3"/>
    <property type="match status" value="1"/>
</dbReference>
<evidence type="ECO:0000313" key="8">
    <source>
        <dbReference type="Proteomes" id="UP000199337"/>
    </source>
</evidence>
<name>A0A1I2YXE5_9FIRM</name>
<dbReference type="GO" id="GO:0046872">
    <property type="term" value="F:metal ion binding"/>
    <property type="evidence" value="ECO:0007669"/>
    <property type="project" value="UniProtKB-KW"/>
</dbReference>
<evidence type="ECO:0000259" key="6">
    <source>
        <dbReference type="Pfam" id="PF00384"/>
    </source>
</evidence>
<dbReference type="Gene3D" id="3.40.228.10">
    <property type="entry name" value="Dimethylsulfoxide Reductase, domain 2"/>
    <property type="match status" value="1"/>
</dbReference>
<dbReference type="Gene3D" id="3.40.50.740">
    <property type="match status" value="1"/>
</dbReference>
<dbReference type="PROSITE" id="PS00490">
    <property type="entry name" value="MOLYBDOPTERIN_PROK_2"/>
    <property type="match status" value="1"/>
</dbReference>
<dbReference type="Gene3D" id="3.30.2070.10">
    <property type="entry name" value="Formate dehydrogenase/DMSO reductase"/>
    <property type="match status" value="1"/>
</dbReference>
<reference evidence="8" key="1">
    <citation type="submission" date="2016-10" db="EMBL/GenBank/DDBJ databases">
        <authorList>
            <person name="Varghese N."/>
            <person name="Submissions S."/>
        </authorList>
    </citation>
    <scope>NUCLEOTIDE SEQUENCE [LARGE SCALE GENOMIC DNA]</scope>
    <source>
        <strain evidence="8">DSM 17038</strain>
    </source>
</reference>
<evidence type="ECO:0000256" key="1">
    <source>
        <dbReference type="ARBA" id="ARBA00022505"/>
    </source>
</evidence>
<evidence type="ECO:0000313" key="7">
    <source>
        <dbReference type="EMBL" id="SFH30120.1"/>
    </source>
</evidence>
<keyword evidence="2" id="KW-0479">Metal-binding</keyword>
<gene>
    <name evidence="7" type="ORF">SAMN05660649_04667</name>
</gene>
<keyword evidence="4" id="KW-0408">Iron</keyword>
<evidence type="ECO:0000256" key="4">
    <source>
        <dbReference type="ARBA" id="ARBA00023004"/>
    </source>
</evidence>
<dbReference type="GO" id="GO:0051536">
    <property type="term" value="F:iron-sulfur cluster binding"/>
    <property type="evidence" value="ECO:0007669"/>
    <property type="project" value="UniProtKB-KW"/>
</dbReference>
<proteinExistence type="predicted"/>
<protein>
    <submittedName>
        <fullName evidence="7">Molybdopterin oxidoreductase</fullName>
    </submittedName>
</protein>
<dbReference type="InterPro" id="IPR006656">
    <property type="entry name" value="Mopterin_OxRdtase"/>
</dbReference>
<dbReference type="InterPro" id="IPR050612">
    <property type="entry name" value="Prok_Mopterin_Oxidored"/>
</dbReference>
<dbReference type="EMBL" id="FOOX01000023">
    <property type="protein sequence ID" value="SFH30120.1"/>
    <property type="molecule type" value="Genomic_DNA"/>
</dbReference>
<dbReference type="Proteomes" id="UP000199337">
    <property type="component" value="Unassembled WGS sequence"/>
</dbReference>
<dbReference type="GO" id="GO:0016491">
    <property type="term" value="F:oxidoreductase activity"/>
    <property type="evidence" value="ECO:0007669"/>
    <property type="project" value="UniProtKB-KW"/>
</dbReference>
<feature type="domain" description="Molybdopterin oxidoreductase" evidence="6">
    <location>
        <begin position="11"/>
        <end position="230"/>
    </location>
</feature>
<dbReference type="PANTHER" id="PTHR43742">
    <property type="entry name" value="TRIMETHYLAMINE-N-OXIDE REDUCTASE"/>
    <property type="match status" value="1"/>
</dbReference>
<evidence type="ECO:0000256" key="2">
    <source>
        <dbReference type="ARBA" id="ARBA00022723"/>
    </source>
</evidence>
<accession>A0A1I2YXE5</accession>
<dbReference type="InterPro" id="IPR006655">
    <property type="entry name" value="Mopterin_OxRdtase_prok_CS"/>
</dbReference>
<keyword evidence="8" id="KW-1185">Reference proteome</keyword>
<dbReference type="PANTHER" id="PTHR43742:SF6">
    <property type="entry name" value="OXIDOREDUCTASE YYAE-RELATED"/>
    <property type="match status" value="1"/>
</dbReference>
<keyword evidence="1" id="KW-0500">Molybdenum</keyword>